<reference evidence="8" key="2">
    <citation type="journal article" date="2021" name="PeerJ">
        <title>Extensive microbial diversity within the chicken gut microbiome revealed by metagenomics and culture.</title>
        <authorList>
            <person name="Gilroy R."/>
            <person name="Ravi A."/>
            <person name="Getino M."/>
            <person name="Pursley I."/>
            <person name="Horton D.L."/>
            <person name="Alikhan N.F."/>
            <person name="Baker D."/>
            <person name="Gharbi K."/>
            <person name="Hall N."/>
            <person name="Watson M."/>
            <person name="Adriaenssens E.M."/>
            <person name="Foster-Nyarko E."/>
            <person name="Jarju S."/>
            <person name="Secka A."/>
            <person name="Antonio M."/>
            <person name="Oren A."/>
            <person name="Chaudhuri R.R."/>
            <person name="La Ragione R."/>
            <person name="Hildebrand F."/>
            <person name="Pallen M.J."/>
        </authorList>
    </citation>
    <scope>NUCLEOTIDE SEQUENCE</scope>
    <source>
        <strain evidence="8">17213</strain>
    </source>
</reference>
<evidence type="ECO:0000313" key="9">
    <source>
        <dbReference type="Proteomes" id="UP000823631"/>
    </source>
</evidence>
<evidence type="ECO:0000313" key="8">
    <source>
        <dbReference type="EMBL" id="MBO8416065.1"/>
    </source>
</evidence>
<feature type="transmembrane region" description="Helical" evidence="7">
    <location>
        <begin position="129"/>
        <end position="146"/>
    </location>
</feature>
<feature type="transmembrane region" description="Helical" evidence="7">
    <location>
        <begin position="294"/>
        <end position="311"/>
    </location>
</feature>
<evidence type="ECO:0000256" key="2">
    <source>
        <dbReference type="ARBA" id="ARBA00007942"/>
    </source>
</evidence>
<dbReference type="AlphaFoldDB" id="A0A9D9GUC0"/>
<evidence type="ECO:0000256" key="4">
    <source>
        <dbReference type="ARBA" id="ARBA00022692"/>
    </source>
</evidence>
<dbReference type="Pfam" id="PF02653">
    <property type="entry name" value="BPD_transp_2"/>
    <property type="match status" value="1"/>
</dbReference>
<feature type="transmembrane region" description="Helical" evidence="7">
    <location>
        <begin position="102"/>
        <end position="122"/>
    </location>
</feature>
<feature type="transmembrane region" description="Helical" evidence="7">
    <location>
        <begin position="244"/>
        <end position="261"/>
    </location>
</feature>
<dbReference type="GO" id="GO:0005886">
    <property type="term" value="C:plasma membrane"/>
    <property type="evidence" value="ECO:0007669"/>
    <property type="project" value="UniProtKB-SubCell"/>
</dbReference>
<dbReference type="PANTHER" id="PTHR32196">
    <property type="entry name" value="ABC TRANSPORTER PERMEASE PROTEIN YPHD-RELATED-RELATED"/>
    <property type="match status" value="1"/>
</dbReference>
<dbReference type="GO" id="GO:0022857">
    <property type="term" value="F:transmembrane transporter activity"/>
    <property type="evidence" value="ECO:0007669"/>
    <property type="project" value="InterPro"/>
</dbReference>
<dbReference type="InterPro" id="IPR001851">
    <property type="entry name" value="ABC_transp_permease"/>
</dbReference>
<keyword evidence="6 7" id="KW-0472">Membrane</keyword>
<feature type="transmembrane region" description="Helical" evidence="7">
    <location>
        <begin position="21"/>
        <end position="41"/>
    </location>
</feature>
<comment type="similarity">
    <text evidence="2">Belongs to the binding-protein-dependent transport system permease family. AraH/RbsC subfamily.</text>
</comment>
<evidence type="ECO:0000256" key="7">
    <source>
        <dbReference type="SAM" id="Phobius"/>
    </source>
</evidence>
<keyword evidence="4 7" id="KW-0812">Transmembrane</keyword>
<dbReference type="EMBL" id="JADINH010000144">
    <property type="protein sequence ID" value="MBO8416065.1"/>
    <property type="molecule type" value="Genomic_DNA"/>
</dbReference>
<protein>
    <submittedName>
        <fullName evidence="8">ABC transporter permease</fullName>
    </submittedName>
</protein>
<accession>A0A9D9GUC0</accession>
<comment type="caution">
    <text evidence="8">The sequence shown here is derived from an EMBL/GenBank/DDBJ whole genome shotgun (WGS) entry which is preliminary data.</text>
</comment>
<keyword evidence="3" id="KW-1003">Cell membrane</keyword>
<reference evidence="8" key="1">
    <citation type="submission" date="2020-10" db="EMBL/GenBank/DDBJ databases">
        <authorList>
            <person name="Gilroy R."/>
        </authorList>
    </citation>
    <scope>NUCLEOTIDE SEQUENCE</scope>
    <source>
        <strain evidence="8">17213</strain>
    </source>
</reference>
<gene>
    <name evidence="8" type="ORF">IAB19_06780</name>
</gene>
<dbReference type="Proteomes" id="UP000823631">
    <property type="component" value="Unassembled WGS sequence"/>
</dbReference>
<organism evidence="8 9">
    <name type="scientific">Candidatus Avisuccinivibrio stercorigallinarum</name>
    <dbReference type="NCBI Taxonomy" id="2840704"/>
    <lineage>
        <taxon>Bacteria</taxon>
        <taxon>Pseudomonadati</taxon>
        <taxon>Pseudomonadota</taxon>
        <taxon>Gammaproteobacteria</taxon>
        <taxon>Aeromonadales</taxon>
        <taxon>Succinivibrionaceae</taxon>
        <taxon>Succinivibrionaceae incertae sedis</taxon>
        <taxon>Candidatus Avisuccinivibrio</taxon>
    </lineage>
</organism>
<comment type="subcellular location">
    <subcellularLocation>
        <location evidence="1">Cell inner membrane</location>
        <topology evidence="1">Multi-pass membrane protein</topology>
    </subcellularLocation>
</comment>
<evidence type="ECO:0000256" key="1">
    <source>
        <dbReference type="ARBA" id="ARBA00004429"/>
    </source>
</evidence>
<name>A0A9D9GUC0_9GAMM</name>
<keyword evidence="5 7" id="KW-1133">Transmembrane helix</keyword>
<proteinExistence type="inferred from homology"/>
<evidence type="ECO:0000256" key="5">
    <source>
        <dbReference type="ARBA" id="ARBA00022989"/>
    </source>
</evidence>
<feature type="transmembrane region" description="Helical" evidence="7">
    <location>
        <begin position="53"/>
        <end position="71"/>
    </location>
</feature>
<feature type="transmembrane region" description="Helical" evidence="7">
    <location>
        <begin position="213"/>
        <end position="232"/>
    </location>
</feature>
<sequence length="320" mass="34596">MTDTATTSKEEQLSRRSKVKLLRALLPIAGLIIMFIVFNILTDGRMISHMSLALSQVYVIMIASMGVFFIMNMGGLDFSQGSILGLSAIVVCYLSHINIELAVLGGIVTGAAIGAVNGYFYVNRKIKSFIVTICTMFLFRGLIKFLTTNSPVAGSAELMMMDSTEFKVICTAIVIVIGYICYVYTKFGTYLKAIGAGEMAAKFAGIRTDAMKFWVYVLSGAITGFAAFLTAIKNGSVTSSGGNQLEIQILIALVLGGMPISGGAMCRFGNCVVGSFLYVILTSGLTMMGFSTQMMQLIQGFIFLTFVFIFADRKTLQVIK</sequence>
<evidence type="ECO:0000256" key="3">
    <source>
        <dbReference type="ARBA" id="ARBA00022475"/>
    </source>
</evidence>
<feature type="transmembrane region" description="Helical" evidence="7">
    <location>
        <begin position="78"/>
        <end position="96"/>
    </location>
</feature>
<evidence type="ECO:0000256" key="6">
    <source>
        <dbReference type="ARBA" id="ARBA00023136"/>
    </source>
</evidence>
<feature type="transmembrane region" description="Helical" evidence="7">
    <location>
        <begin position="268"/>
        <end position="288"/>
    </location>
</feature>
<dbReference type="CDD" id="cd06579">
    <property type="entry name" value="TM_PBP1_transp_AraH_like"/>
    <property type="match status" value="1"/>
</dbReference>
<feature type="transmembrane region" description="Helical" evidence="7">
    <location>
        <begin position="166"/>
        <end position="185"/>
    </location>
</feature>